<keyword evidence="1" id="KW-0677">Repeat</keyword>
<reference evidence="2 3" key="1">
    <citation type="journal article" date="2021" name="Sci. Rep.">
        <title>The genome of the diatom Chaetoceros tenuissimus carries an ancient integrated fragment of an extant virus.</title>
        <authorList>
            <person name="Hongo Y."/>
            <person name="Kimura K."/>
            <person name="Takaki Y."/>
            <person name="Yoshida Y."/>
            <person name="Baba S."/>
            <person name="Kobayashi G."/>
            <person name="Nagasaki K."/>
            <person name="Hano T."/>
            <person name="Tomaru Y."/>
        </authorList>
    </citation>
    <scope>NUCLEOTIDE SEQUENCE [LARGE SCALE GENOMIC DNA]</scope>
    <source>
        <strain evidence="2 3">NIES-3715</strain>
    </source>
</reference>
<dbReference type="Pfam" id="PF13812">
    <property type="entry name" value="PPR_3"/>
    <property type="match status" value="1"/>
</dbReference>
<evidence type="ECO:0000256" key="1">
    <source>
        <dbReference type="ARBA" id="ARBA00022737"/>
    </source>
</evidence>
<dbReference type="PANTHER" id="PTHR47942">
    <property type="entry name" value="TETRATRICOPEPTIDE REPEAT (TPR)-LIKE SUPERFAMILY PROTEIN-RELATED"/>
    <property type="match status" value="1"/>
</dbReference>
<dbReference type="Gene3D" id="1.25.40.10">
    <property type="entry name" value="Tetratricopeptide repeat domain"/>
    <property type="match status" value="3"/>
</dbReference>
<dbReference type="Proteomes" id="UP001054902">
    <property type="component" value="Unassembled WGS sequence"/>
</dbReference>
<dbReference type="InterPro" id="IPR011990">
    <property type="entry name" value="TPR-like_helical_dom_sf"/>
</dbReference>
<dbReference type="PANTHER" id="PTHR47942:SF63">
    <property type="entry name" value="PENTATRICOPEPTIDE REPEAT-CONTAINING PROTEIN"/>
    <property type="match status" value="1"/>
</dbReference>
<evidence type="ECO:0000313" key="3">
    <source>
        <dbReference type="Proteomes" id="UP001054902"/>
    </source>
</evidence>
<protein>
    <submittedName>
        <fullName evidence="2">Uncharacterized protein</fullName>
    </submittedName>
</protein>
<name>A0AAD3CZZ2_9STRA</name>
<sequence>MACRVASSFLSKSKQTQHGLNLCPSKPSWCNNRFILRRKRSSLVVSNDWASSQPYGDNELYKDFSYQVHRCLATAPRLNNAKKQMKEFTMELLKNDRKDIDIESNAVDFTKKLLSCFKFWTHDKTRNSTKNAKEILDRLIQQIHTSENIDINLSRDIIQCIETFLMKLKNHSSPDRFIIEAKEIVKRLEKSCEVQNAGLKPSLKMYNIILDSLTRNRQRGQGTVKEMEEIMIHMENKMNISPDSTSYNSVLQGLSRERRNGAMKCESFLRSMKDDEKLSHLPNTISFNIVINAWSKHDYSNSKVREVNYSALRAEGLLREMQRKYTEGNSNVKPNLISFTSVMNAWSRISSKDIEAAERAQGIFRLLCELGDEDESLKPNSFAYHTVMNAWANSSLPDSPEMASRLLKQMLDRYEAGDVDTKPSVISFSIAIKAWANSDKKKNSSRALQLLHQMNDFDGVTADIGVYNSVLRAIANDVDMSDKLDCIGSLLMDITSGGLQPDLNTYNNILRCCATTRSNDTTVKRNALKVASETLLSIKNSHRVQPDPYTFNFFIKICDRHAEDKEKLKLIQIAFKFCTEVGQLSPPVLSLMKNTLAPKDLRRILQIGDDVNLRSLKIENLPSQWSSAVK</sequence>
<dbReference type="InterPro" id="IPR002885">
    <property type="entry name" value="PPR_rpt"/>
</dbReference>
<gene>
    <name evidence="2" type="ORF">CTEN210_10596</name>
</gene>
<accession>A0AAD3CZZ2</accession>
<organism evidence="2 3">
    <name type="scientific">Chaetoceros tenuissimus</name>
    <dbReference type="NCBI Taxonomy" id="426638"/>
    <lineage>
        <taxon>Eukaryota</taxon>
        <taxon>Sar</taxon>
        <taxon>Stramenopiles</taxon>
        <taxon>Ochrophyta</taxon>
        <taxon>Bacillariophyta</taxon>
        <taxon>Coscinodiscophyceae</taxon>
        <taxon>Chaetocerotophycidae</taxon>
        <taxon>Chaetocerotales</taxon>
        <taxon>Chaetocerotaceae</taxon>
        <taxon>Chaetoceros</taxon>
    </lineage>
</organism>
<comment type="caution">
    <text evidence="2">The sequence shown here is derived from an EMBL/GenBank/DDBJ whole genome shotgun (WGS) entry which is preliminary data.</text>
</comment>
<dbReference type="EMBL" id="BLLK01000047">
    <property type="protein sequence ID" value="GFH54120.1"/>
    <property type="molecule type" value="Genomic_DNA"/>
</dbReference>
<evidence type="ECO:0000313" key="2">
    <source>
        <dbReference type="EMBL" id="GFH54120.1"/>
    </source>
</evidence>
<dbReference type="InterPro" id="IPR051222">
    <property type="entry name" value="PPR/CCM1_RNA-binding"/>
</dbReference>
<dbReference type="AlphaFoldDB" id="A0AAD3CZZ2"/>
<proteinExistence type="predicted"/>
<keyword evidence="3" id="KW-1185">Reference proteome</keyword>